<dbReference type="Pfam" id="PF02899">
    <property type="entry name" value="Phage_int_SAM_1"/>
    <property type="match status" value="1"/>
</dbReference>
<dbReference type="PROSITE" id="PS51898">
    <property type="entry name" value="TYR_RECOMBINASE"/>
    <property type="match status" value="1"/>
</dbReference>
<dbReference type="SUPFAM" id="SSF56349">
    <property type="entry name" value="DNA breaking-rejoining enzymes"/>
    <property type="match status" value="1"/>
</dbReference>
<evidence type="ECO:0000256" key="1">
    <source>
        <dbReference type="ARBA" id="ARBA00022908"/>
    </source>
</evidence>
<evidence type="ECO:0000313" key="7">
    <source>
        <dbReference type="EMBL" id="BAP63117.1"/>
    </source>
</evidence>
<dbReference type="Gene3D" id="1.10.150.130">
    <property type="match status" value="1"/>
</dbReference>
<gene>
    <name evidence="7" type="ORF">MMOS7_10310</name>
</gene>
<protein>
    <submittedName>
        <fullName evidence="7">Putative site-specific recombinase</fullName>
    </submittedName>
</protein>
<dbReference type="InterPro" id="IPR013762">
    <property type="entry name" value="Integrase-like_cat_sf"/>
</dbReference>
<evidence type="ECO:0000259" key="5">
    <source>
        <dbReference type="PROSITE" id="PS51898"/>
    </source>
</evidence>
<keyword evidence="2 4" id="KW-0238">DNA-binding</keyword>
<evidence type="ECO:0000313" key="8">
    <source>
        <dbReference type="Proteomes" id="UP000263689"/>
    </source>
</evidence>
<proteinExistence type="predicted"/>
<name>A0A2Z5PSS4_METMI</name>
<feature type="domain" description="Tyr recombinase" evidence="5">
    <location>
        <begin position="104"/>
        <end position="282"/>
    </location>
</feature>
<evidence type="ECO:0000256" key="3">
    <source>
        <dbReference type="ARBA" id="ARBA00023172"/>
    </source>
</evidence>
<evidence type="ECO:0000259" key="6">
    <source>
        <dbReference type="PROSITE" id="PS51900"/>
    </source>
</evidence>
<dbReference type="PANTHER" id="PTHR30349">
    <property type="entry name" value="PHAGE INTEGRASE-RELATED"/>
    <property type="match status" value="1"/>
</dbReference>
<organism evidence="7 8">
    <name type="scientific">Methanococcus maripaludis OS7</name>
    <dbReference type="NCBI Taxonomy" id="637915"/>
    <lineage>
        <taxon>Archaea</taxon>
        <taxon>Methanobacteriati</taxon>
        <taxon>Methanobacteriota</taxon>
        <taxon>Methanomada group</taxon>
        <taxon>Methanococci</taxon>
        <taxon>Methanococcales</taxon>
        <taxon>Methanococcaceae</taxon>
        <taxon>Methanococcus</taxon>
    </lineage>
</organism>
<evidence type="ECO:0000256" key="4">
    <source>
        <dbReference type="PROSITE-ProRule" id="PRU01248"/>
    </source>
</evidence>
<dbReference type="InterPro" id="IPR044068">
    <property type="entry name" value="CB"/>
</dbReference>
<feature type="domain" description="Core-binding (CB)" evidence="6">
    <location>
        <begin position="3"/>
        <end position="82"/>
    </location>
</feature>
<dbReference type="KEGG" id="mmao:MMOS7_10310"/>
<dbReference type="Proteomes" id="UP000263689">
    <property type="component" value="Chromosome"/>
</dbReference>
<dbReference type="GO" id="GO:0015074">
    <property type="term" value="P:DNA integration"/>
    <property type="evidence" value="ECO:0007669"/>
    <property type="project" value="UniProtKB-KW"/>
</dbReference>
<keyword evidence="3" id="KW-0233">DNA recombination</keyword>
<dbReference type="InterPro" id="IPR002104">
    <property type="entry name" value="Integrase_catalytic"/>
</dbReference>
<dbReference type="Pfam" id="PF00589">
    <property type="entry name" value="Phage_integrase"/>
    <property type="match status" value="1"/>
</dbReference>
<dbReference type="InterPro" id="IPR050090">
    <property type="entry name" value="Tyrosine_recombinase_XerCD"/>
</dbReference>
<dbReference type="AlphaFoldDB" id="A0A2Z5PSS4"/>
<accession>A0A2Z5PSS4</accession>
<dbReference type="Gene3D" id="1.10.443.10">
    <property type="entry name" value="Intergrase catalytic core"/>
    <property type="match status" value="1"/>
</dbReference>
<dbReference type="InterPro" id="IPR010998">
    <property type="entry name" value="Integrase_recombinase_N"/>
</dbReference>
<dbReference type="GeneID" id="10982511"/>
<dbReference type="EMBL" id="AP011528">
    <property type="protein sequence ID" value="BAP63117.1"/>
    <property type="molecule type" value="Genomic_DNA"/>
</dbReference>
<evidence type="ECO:0000256" key="2">
    <source>
        <dbReference type="ARBA" id="ARBA00023125"/>
    </source>
</evidence>
<sequence>MDYLSKELVKKYLEFHTSLSKDSLKYYKAGLNAFMKYFPDENKSWENLTVEDAIFFYRSYNVSKNTKIRRLNDVNRFYNWAMKQKYLVENPIETFVTTLRPEKKERAYLTEKQFKILLSNVKDFNYYTYTLFLLKTGVRISEFVNLKVKQVDFENGIIFIHAGKGAKDRYVFMDVELASRLEYYLEMRILTNPSCNNFFVNKHGRKLAEDQITKYTDYLNDVMDGNISFRITPHILRHTFATAMLEKGMDLKSLSLILGHEDIKTTSQYLHKNKEALQKEYLKAMAR</sequence>
<dbReference type="GO" id="GO:0006310">
    <property type="term" value="P:DNA recombination"/>
    <property type="evidence" value="ECO:0007669"/>
    <property type="project" value="UniProtKB-KW"/>
</dbReference>
<dbReference type="PROSITE" id="PS51900">
    <property type="entry name" value="CB"/>
    <property type="match status" value="1"/>
</dbReference>
<dbReference type="RefSeq" id="WP_048055768.1">
    <property type="nucleotide sequence ID" value="NZ_AP011528.1"/>
</dbReference>
<dbReference type="InterPro" id="IPR011010">
    <property type="entry name" value="DNA_brk_join_enz"/>
</dbReference>
<keyword evidence="1" id="KW-0229">DNA integration</keyword>
<dbReference type="PANTHER" id="PTHR30349:SF41">
    <property type="entry name" value="INTEGRASE_RECOMBINASE PROTEIN MJ0367-RELATED"/>
    <property type="match status" value="1"/>
</dbReference>
<dbReference type="InterPro" id="IPR004107">
    <property type="entry name" value="Integrase_SAM-like_N"/>
</dbReference>
<reference evidence="7 8" key="1">
    <citation type="submission" date="2009-06" db="EMBL/GenBank/DDBJ databases">
        <title>Molecular Evidence for Microbiologically Influenced Corrosion from genome of Methanogen.</title>
        <authorList>
            <person name="Ito N."/>
            <person name="Tsurumaru H."/>
            <person name="Shimizu A."/>
            <person name="Harada T."/>
            <person name="Hosoyama A."/>
            <person name="Horikawa H."/>
            <person name="Wakai S."/>
            <person name="Sasaki K."/>
            <person name="Nishijima K."/>
            <person name="Ataku H."/>
            <person name="Yamazaki J."/>
            <person name="Mise M."/>
            <person name="Yamazaki S."/>
            <person name="Tanikawa S."/>
            <person name="Harayama S."/>
            <person name="Fujita N."/>
        </authorList>
    </citation>
    <scope>NUCLEOTIDE SEQUENCE [LARGE SCALE GENOMIC DNA]</scope>
    <source>
        <strain evidence="8">OS7 ( NBRC 103642)</strain>
    </source>
</reference>
<dbReference type="GO" id="GO:0003677">
    <property type="term" value="F:DNA binding"/>
    <property type="evidence" value="ECO:0007669"/>
    <property type="project" value="UniProtKB-UniRule"/>
</dbReference>